<comment type="caution">
    <text evidence="1">The sequence shown here is derived from an EMBL/GenBank/DDBJ whole genome shotgun (WGS) entry which is preliminary data.</text>
</comment>
<dbReference type="RefSeq" id="WP_189213747.1">
    <property type="nucleotide sequence ID" value="NZ_BMRB01000007.1"/>
</dbReference>
<dbReference type="Proteomes" id="UP000660680">
    <property type="component" value="Unassembled WGS sequence"/>
</dbReference>
<sequence>MDQPEHVNRRQLLFGVTGLAVLAAVGVGVPAQAVAIPPIRDTFQGLLVFLVPGRDRFSAHQGRTADGPSGAETGAAGPLQRTYDQAVPIPLVGRPFDLNLPGAAAVAAILNLTALDVDARAALGPFASAFANLSFEGKAEVFRRLERPGMADGTPARFLINTIPTLAAFAAYSEAPVFRRGELVATPVGWRLSDYDGVSDGWPEFLGYYRGVDRVRD</sequence>
<dbReference type="InterPro" id="IPR006311">
    <property type="entry name" value="TAT_signal"/>
</dbReference>
<reference evidence="1" key="1">
    <citation type="journal article" date="2014" name="Int. J. Syst. Evol. Microbiol.">
        <title>Complete genome sequence of Corynebacterium casei LMG S-19264T (=DSM 44701T), isolated from a smear-ripened cheese.</title>
        <authorList>
            <consortium name="US DOE Joint Genome Institute (JGI-PGF)"/>
            <person name="Walter F."/>
            <person name="Albersmeier A."/>
            <person name="Kalinowski J."/>
            <person name="Ruckert C."/>
        </authorList>
    </citation>
    <scope>NUCLEOTIDE SEQUENCE</scope>
    <source>
        <strain evidence="1">JCM 3276</strain>
    </source>
</reference>
<protein>
    <submittedName>
        <fullName evidence="1">Uncharacterized protein</fullName>
    </submittedName>
</protein>
<gene>
    <name evidence="1" type="ORF">GCM10010171_57640</name>
</gene>
<name>A0A918GSB6_9PSEU</name>
<dbReference type="PROSITE" id="PS51318">
    <property type="entry name" value="TAT"/>
    <property type="match status" value="1"/>
</dbReference>
<reference evidence="1" key="2">
    <citation type="submission" date="2020-09" db="EMBL/GenBank/DDBJ databases">
        <authorList>
            <person name="Sun Q."/>
            <person name="Ohkuma M."/>
        </authorList>
    </citation>
    <scope>NUCLEOTIDE SEQUENCE</scope>
    <source>
        <strain evidence="1">JCM 3276</strain>
    </source>
</reference>
<proteinExistence type="predicted"/>
<dbReference type="AlphaFoldDB" id="A0A918GSB6"/>
<accession>A0A918GSB6</accession>
<evidence type="ECO:0000313" key="1">
    <source>
        <dbReference type="EMBL" id="GGS54963.1"/>
    </source>
</evidence>
<evidence type="ECO:0000313" key="2">
    <source>
        <dbReference type="Proteomes" id="UP000660680"/>
    </source>
</evidence>
<organism evidence="1 2">
    <name type="scientific">Actinokineospora fastidiosa</name>
    <dbReference type="NCBI Taxonomy" id="1816"/>
    <lineage>
        <taxon>Bacteria</taxon>
        <taxon>Bacillati</taxon>
        <taxon>Actinomycetota</taxon>
        <taxon>Actinomycetes</taxon>
        <taxon>Pseudonocardiales</taxon>
        <taxon>Pseudonocardiaceae</taxon>
        <taxon>Actinokineospora</taxon>
    </lineage>
</organism>
<dbReference type="EMBL" id="BMRB01000007">
    <property type="protein sequence ID" value="GGS54963.1"/>
    <property type="molecule type" value="Genomic_DNA"/>
</dbReference>
<keyword evidence="2" id="KW-1185">Reference proteome</keyword>